<dbReference type="EMBL" id="CP117450">
    <property type="protein sequence ID" value="WLH05142.1"/>
    <property type="molecule type" value="Genomic_DNA"/>
</dbReference>
<proteinExistence type="predicted"/>
<name>A0ABY9FPA4_9PSED</name>
<keyword evidence="2" id="KW-1185">Reference proteome</keyword>
<dbReference type="Proteomes" id="UP001236748">
    <property type="component" value="Chromosome"/>
</dbReference>
<organism evidence="1 2">
    <name type="scientific">Pseudomonas lurida</name>
    <dbReference type="NCBI Taxonomy" id="244566"/>
    <lineage>
        <taxon>Bacteria</taxon>
        <taxon>Pseudomonadati</taxon>
        <taxon>Pseudomonadota</taxon>
        <taxon>Gammaproteobacteria</taxon>
        <taxon>Pseudomonadales</taxon>
        <taxon>Pseudomonadaceae</taxon>
        <taxon>Pseudomonas</taxon>
    </lineage>
</organism>
<gene>
    <name evidence="1" type="ORF">PSH67_20155</name>
</gene>
<protein>
    <submittedName>
        <fullName evidence="1">Uncharacterized protein</fullName>
    </submittedName>
</protein>
<evidence type="ECO:0000313" key="1">
    <source>
        <dbReference type="EMBL" id="WLH05142.1"/>
    </source>
</evidence>
<accession>A0ABY9FPA4</accession>
<reference evidence="1 2" key="1">
    <citation type="submission" date="2023-02" db="EMBL/GenBank/DDBJ databases">
        <title>Evolution of Hrp T3SS in non-pathogenic Pseudomonas fluorescens.</title>
        <authorList>
            <person name="Liao K."/>
            <person name="Wei H."/>
            <person name="Gu Y."/>
        </authorList>
    </citation>
    <scope>NUCLEOTIDE SEQUENCE [LARGE SCALE GENOMIC DNA]</scope>
    <source>
        <strain evidence="1 2">FP2043</strain>
    </source>
</reference>
<sequence length="44" mass="5034">MVFRLQGGRSATGWFLAELSRHFEGSGTAEIVKFEIGDHLRNRR</sequence>
<evidence type="ECO:0000313" key="2">
    <source>
        <dbReference type="Proteomes" id="UP001236748"/>
    </source>
</evidence>